<dbReference type="PANTHER" id="PTHR10366">
    <property type="entry name" value="NAD DEPENDENT EPIMERASE/DEHYDRATASE"/>
    <property type="match status" value="1"/>
</dbReference>
<accession>A0AAW0CCL1</accession>
<dbReference type="EMBL" id="JAYKXP010000050">
    <property type="protein sequence ID" value="KAK7036584.1"/>
    <property type="molecule type" value="Genomic_DNA"/>
</dbReference>
<evidence type="ECO:0000256" key="1">
    <source>
        <dbReference type="ARBA" id="ARBA00023002"/>
    </source>
</evidence>
<dbReference type="PANTHER" id="PTHR10366:SF564">
    <property type="entry name" value="STEROL-4-ALPHA-CARBOXYLATE 3-DEHYDROGENASE, DECARBOXYLATING"/>
    <property type="match status" value="1"/>
</dbReference>
<evidence type="ECO:0000256" key="2">
    <source>
        <dbReference type="ARBA" id="ARBA00023445"/>
    </source>
</evidence>
<evidence type="ECO:0000259" key="3">
    <source>
        <dbReference type="Pfam" id="PF01370"/>
    </source>
</evidence>
<proteinExistence type="inferred from homology"/>
<comment type="similarity">
    <text evidence="2">Belongs to the NAD(P)-dependent epimerase/dehydratase family. Dihydroflavonol-4-reductase subfamily.</text>
</comment>
<dbReference type="SUPFAM" id="SSF51735">
    <property type="entry name" value="NAD(P)-binding Rossmann-fold domains"/>
    <property type="match status" value="1"/>
</dbReference>
<dbReference type="GO" id="GO:0016616">
    <property type="term" value="F:oxidoreductase activity, acting on the CH-OH group of donors, NAD or NADP as acceptor"/>
    <property type="evidence" value="ECO:0007669"/>
    <property type="project" value="TreeGrafter"/>
</dbReference>
<dbReference type="Proteomes" id="UP001383192">
    <property type="component" value="Unassembled WGS sequence"/>
</dbReference>
<sequence length="349" mass="38509">MPAITSPESDTKVLITGGTGYLGAWILRTVLESESGYIAIAVVRSESKGKYLREKFKTFGDRFQIVCIPDMQKDGAFDEIVRDVHGIIHVASPIHNEEGEPSKIIDPAVKSVTGLLNSVLKYGTLVKRIVFTSSCSTIWDELSSGKIFKDPEATWNEAAITECAEKGKHARPAAKYMASKVLAERAAWDIWHNNKDAVGWDLSVIIPAWVFGPHIHEASKPEDLTGSLELWYSAVVRGEHVLGEPSPGEGWVDVRDCAEAHLRALEVPAAGGERILTCASSPFKWQDWVDTANAIDPPPFHTIAKELPCDTELFAIYRSSKAQDILGLKYRSMKEVTADTLIGFSEWGW</sequence>
<dbReference type="Pfam" id="PF01370">
    <property type="entry name" value="Epimerase"/>
    <property type="match status" value="1"/>
</dbReference>
<dbReference type="InterPro" id="IPR001509">
    <property type="entry name" value="Epimerase_deHydtase"/>
</dbReference>
<keyword evidence="1" id="KW-0560">Oxidoreductase</keyword>
<dbReference type="AlphaFoldDB" id="A0AAW0CCL1"/>
<gene>
    <name evidence="4" type="ORF">VNI00_011517</name>
</gene>
<dbReference type="InterPro" id="IPR050425">
    <property type="entry name" value="NAD(P)_dehydrat-like"/>
</dbReference>
<evidence type="ECO:0000313" key="5">
    <source>
        <dbReference type="Proteomes" id="UP001383192"/>
    </source>
</evidence>
<reference evidence="4 5" key="1">
    <citation type="submission" date="2024-01" db="EMBL/GenBank/DDBJ databases">
        <title>A draft genome for a cacao thread blight-causing isolate of Paramarasmius palmivorus.</title>
        <authorList>
            <person name="Baruah I.K."/>
            <person name="Bukari Y."/>
            <person name="Amoako-Attah I."/>
            <person name="Meinhardt L.W."/>
            <person name="Bailey B.A."/>
            <person name="Cohen S.P."/>
        </authorList>
    </citation>
    <scope>NUCLEOTIDE SEQUENCE [LARGE SCALE GENOMIC DNA]</scope>
    <source>
        <strain evidence="4 5">GH-12</strain>
    </source>
</reference>
<name>A0AAW0CCL1_9AGAR</name>
<protein>
    <recommendedName>
        <fullName evidence="3">NAD-dependent epimerase/dehydratase domain-containing protein</fullName>
    </recommendedName>
</protein>
<organism evidence="4 5">
    <name type="scientific">Paramarasmius palmivorus</name>
    <dbReference type="NCBI Taxonomy" id="297713"/>
    <lineage>
        <taxon>Eukaryota</taxon>
        <taxon>Fungi</taxon>
        <taxon>Dikarya</taxon>
        <taxon>Basidiomycota</taxon>
        <taxon>Agaricomycotina</taxon>
        <taxon>Agaricomycetes</taxon>
        <taxon>Agaricomycetidae</taxon>
        <taxon>Agaricales</taxon>
        <taxon>Marasmiineae</taxon>
        <taxon>Marasmiaceae</taxon>
        <taxon>Paramarasmius</taxon>
    </lineage>
</organism>
<comment type="caution">
    <text evidence="4">The sequence shown here is derived from an EMBL/GenBank/DDBJ whole genome shotgun (WGS) entry which is preliminary data.</text>
</comment>
<dbReference type="InterPro" id="IPR036291">
    <property type="entry name" value="NAD(P)-bd_dom_sf"/>
</dbReference>
<keyword evidence="5" id="KW-1185">Reference proteome</keyword>
<feature type="domain" description="NAD-dependent epimerase/dehydratase" evidence="3">
    <location>
        <begin position="13"/>
        <end position="273"/>
    </location>
</feature>
<evidence type="ECO:0000313" key="4">
    <source>
        <dbReference type="EMBL" id="KAK7036584.1"/>
    </source>
</evidence>
<dbReference type="Gene3D" id="3.40.50.720">
    <property type="entry name" value="NAD(P)-binding Rossmann-like Domain"/>
    <property type="match status" value="1"/>
</dbReference>